<dbReference type="AlphaFoldDB" id="A0A9Q7V1W8"/>
<gene>
    <name evidence="2" type="ORF">CBM2636_MP20958</name>
</gene>
<keyword evidence="2" id="KW-0328">Glycosyltransferase</keyword>
<dbReference type="Gene3D" id="3.40.50.1820">
    <property type="entry name" value="alpha/beta hydrolase"/>
    <property type="match status" value="1"/>
</dbReference>
<accession>A0A9Q7V1W8</accession>
<protein>
    <submittedName>
        <fullName evidence="2">Phosphoribosyltransferase</fullName>
    </submittedName>
</protein>
<dbReference type="RefSeq" id="WP_115713475.1">
    <property type="nucleotide sequence ID" value="NZ_LT984814.1"/>
</dbReference>
<evidence type="ECO:0000313" key="2">
    <source>
        <dbReference type="EMBL" id="SPD68108.1"/>
    </source>
</evidence>
<proteinExistence type="predicted"/>
<name>A0A9Q7V1W8_9BURK</name>
<dbReference type="Pfam" id="PF00156">
    <property type="entry name" value="Pribosyltran"/>
    <property type="match status" value="1"/>
</dbReference>
<sequence length="440" mass="46509">MSRYQTRFLTRAHAGAELASALHAYRATGALVLAIPRGGVPVGRVVADALGADFDLVMARRIDAGVALDDTGRTWHTNGAQTGSSAGSLRDPHFDQLCRQRAVYRPVRKPMDPGGRVVIVVDDGLVSGATMHAALASLRKRRPARLVCALPIATRAGLDQVRALADEIVCLDTPDRIENLAHFYHEFQLVSDDRVRQLTGMASAPSPLRAGPGAVASVPSLSKAMLIPYGTTRLRAMLESAPNPIGVALMAHAGGAQRRAARSQYLARKLRARGLATMLVDLKPDSQVDDAAASDVDELTARLVQALKFLRAGTPFAGLPVGLLSAGTAAAAALRAAVDSASQAGAIACMAGRPDLAGDAILRRLETPALLICASGNAQSIRIHQLAFEQMHGPRQLRLVPASSCGFDDRKALAEVATLTADWFERHLAQPSRPCLGYSG</sequence>
<organism evidence="2 3">
    <name type="scientific">Cupriavidus taiwanensis</name>
    <dbReference type="NCBI Taxonomy" id="164546"/>
    <lineage>
        <taxon>Bacteria</taxon>
        <taxon>Pseudomonadati</taxon>
        <taxon>Pseudomonadota</taxon>
        <taxon>Betaproteobacteria</taxon>
        <taxon>Burkholderiales</taxon>
        <taxon>Burkholderiaceae</taxon>
        <taxon>Cupriavidus</taxon>
    </lineage>
</organism>
<dbReference type="CDD" id="cd06223">
    <property type="entry name" value="PRTases_typeI"/>
    <property type="match status" value="1"/>
</dbReference>
<dbReference type="InterPro" id="IPR029058">
    <property type="entry name" value="AB_hydrolase_fold"/>
</dbReference>
<dbReference type="InterPro" id="IPR000836">
    <property type="entry name" value="PRTase_dom"/>
</dbReference>
<dbReference type="SUPFAM" id="SSF53271">
    <property type="entry name" value="PRTase-like"/>
    <property type="match status" value="1"/>
</dbReference>
<reference evidence="2 3" key="1">
    <citation type="submission" date="2018-01" db="EMBL/GenBank/DDBJ databases">
        <authorList>
            <person name="Clerissi C."/>
        </authorList>
    </citation>
    <scope>NUCLEOTIDE SEQUENCE [LARGE SCALE GENOMIC DNA]</scope>
    <source>
        <strain evidence="2">Cupriavidus taiwanensis SWF 66322</strain>
        <plasmid evidence="3">cbm2636_mp</plasmid>
    </source>
</reference>
<dbReference type="SUPFAM" id="SSF53474">
    <property type="entry name" value="alpha/beta-Hydrolases"/>
    <property type="match status" value="1"/>
</dbReference>
<evidence type="ECO:0000313" key="3">
    <source>
        <dbReference type="Proteomes" id="UP000254259"/>
    </source>
</evidence>
<dbReference type="Gene3D" id="3.40.50.2020">
    <property type="match status" value="1"/>
</dbReference>
<geneLocation type="plasmid" evidence="3">
    <name>cbm2636_mp</name>
</geneLocation>
<dbReference type="EMBL" id="LT984814">
    <property type="protein sequence ID" value="SPD68108.1"/>
    <property type="molecule type" value="Genomic_DNA"/>
</dbReference>
<feature type="domain" description="Phosphoribosyltransferase" evidence="1">
    <location>
        <begin position="14"/>
        <end position="186"/>
    </location>
</feature>
<dbReference type="GO" id="GO:0016757">
    <property type="term" value="F:glycosyltransferase activity"/>
    <property type="evidence" value="ECO:0007669"/>
    <property type="project" value="UniProtKB-KW"/>
</dbReference>
<dbReference type="Gene3D" id="3.30.1310.20">
    <property type="entry name" value="PRTase-like"/>
    <property type="match status" value="1"/>
</dbReference>
<dbReference type="InterPro" id="IPR029057">
    <property type="entry name" value="PRTase-like"/>
</dbReference>
<keyword evidence="2" id="KW-0808">Transferase</keyword>
<dbReference type="Proteomes" id="UP000254259">
    <property type="component" value="Plasmid CBM2636_mp"/>
</dbReference>
<evidence type="ECO:0000259" key="1">
    <source>
        <dbReference type="Pfam" id="PF00156"/>
    </source>
</evidence>
<keyword evidence="2" id="KW-0614">Plasmid</keyword>